<dbReference type="Proteomes" id="UP000190341">
    <property type="component" value="Unassembled WGS sequence"/>
</dbReference>
<gene>
    <name evidence="1" type="ORF">SAMN06296058_0617</name>
</gene>
<evidence type="ECO:0000313" key="2">
    <source>
        <dbReference type="Proteomes" id="UP000190341"/>
    </source>
</evidence>
<sequence length="511" mass="54829">MKVFDPARRHVLKGSAAAMAVGAIGSLGALQSRQALAAHASHPPVRLAPVPSRYGPLAPVADRSTGLPLLQLPKGFSYRSFGWSGDRMDDGQPCPDRHDGMAVVGVRQARRRGRPFGLEYVLIRNHERGAAASIRAPGMYDTGLVDGVNQAGGGTTTLSYRLGGDWGALEPSLGGTLVNCAGGPTPWGTWLSCEEIKTDLRSSTGHRHGYVFEVDPQSQRTTGRPLTGLGRFSHEAVAVDPRSGIVYLTEDDRNKSGLYRFVPNDRRGRNGSLEHGGRLQAARVRGRRNADLTVAAIGDRYRLDWVDIEYPDLDGIVAPTGFPDISAGETLSGPFAQAWSDGALRMSRGEGIWYSYGKMFIVDTSTGVDAQGRKGRGNGAVWVLDLFQQSLQALFVSGHQLAAHNPDNITVSARGGVVLCEDGGESPDDYGPGARLIGLTRAGESFHLCKNNIQLTSTQIANAGKQVEEGDYRDSEFCGACWDPLSRTLFVNIQTPGITVAINGPWERGPL</sequence>
<protein>
    <recommendedName>
        <fullName evidence="3">Phosphatase</fullName>
    </recommendedName>
</protein>
<dbReference type="EMBL" id="FUZV01000001">
    <property type="protein sequence ID" value="SKC47867.1"/>
    <property type="molecule type" value="Genomic_DNA"/>
</dbReference>
<reference evidence="1 2" key="1">
    <citation type="submission" date="2017-02" db="EMBL/GenBank/DDBJ databases">
        <authorList>
            <person name="Peterson S.W."/>
        </authorList>
    </citation>
    <scope>NUCLEOTIDE SEQUENCE [LARGE SCALE GENOMIC DNA]</scope>
    <source>
        <strain evidence="1 2">P15</strain>
    </source>
</reference>
<dbReference type="RefSeq" id="WP_079722998.1">
    <property type="nucleotide sequence ID" value="NZ_BMCL01000003.1"/>
</dbReference>
<dbReference type="STRING" id="428993.SAMN06296058_0617"/>
<organism evidence="1 2">
    <name type="scientific">Pseudoxanthomonas indica</name>
    <dbReference type="NCBI Taxonomy" id="428993"/>
    <lineage>
        <taxon>Bacteria</taxon>
        <taxon>Pseudomonadati</taxon>
        <taxon>Pseudomonadota</taxon>
        <taxon>Gammaproteobacteria</taxon>
        <taxon>Lysobacterales</taxon>
        <taxon>Lysobacteraceae</taxon>
        <taxon>Pseudoxanthomonas</taxon>
    </lineage>
</organism>
<dbReference type="PROSITE" id="PS51318">
    <property type="entry name" value="TAT"/>
    <property type="match status" value="1"/>
</dbReference>
<dbReference type="InterPro" id="IPR006311">
    <property type="entry name" value="TAT_signal"/>
</dbReference>
<dbReference type="AlphaFoldDB" id="A0A1T5J8J2"/>
<evidence type="ECO:0000313" key="1">
    <source>
        <dbReference type="EMBL" id="SKC47867.1"/>
    </source>
</evidence>
<dbReference type="PANTHER" id="PTHR35399">
    <property type="entry name" value="SLR8030 PROTEIN"/>
    <property type="match status" value="1"/>
</dbReference>
<dbReference type="OrthoDB" id="9801383at2"/>
<accession>A0A1T5J8J2</accession>
<dbReference type="InterPro" id="IPR008557">
    <property type="entry name" value="PhoX"/>
</dbReference>
<evidence type="ECO:0008006" key="3">
    <source>
        <dbReference type="Google" id="ProtNLM"/>
    </source>
</evidence>
<keyword evidence="2" id="KW-1185">Reference proteome</keyword>
<dbReference type="PANTHER" id="PTHR35399:SF4">
    <property type="entry name" value="MEMBRANE PROTEIN"/>
    <property type="match status" value="1"/>
</dbReference>
<dbReference type="Pfam" id="PF05787">
    <property type="entry name" value="PhoX"/>
    <property type="match status" value="2"/>
</dbReference>
<name>A0A1T5J8J2_9GAMM</name>
<proteinExistence type="predicted"/>